<dbReference type="InterPro" id="IPR052913">
    <property type="entry name" value="Glycopeptide_resist_protein"/>
</dbReference>
<evidence type="ECO:0000259" key="3">
    <source>
        <dbReference type="Pfam" id="PF12229"/>
    </source>
</evidence>
<sequence>MRRRSTTDHAAGPTGRRGHIRKTAIAAGAVAAVAGGLYVAGLVATGDDISAGTRVDGIDIGGLSRAEAAARLASAAPAAWKDPMRVTVGDASTTVDPASAGLAVDVRATADRAADPSRSPFTVIGRLFSSSQSRDIEPVVSFDGTKAHAAVAAAAKEHDREVREAAVAFKDGKAVVTQPREGLKLDTEKAVEALRSAYPAAGGTAPVALPVSVKQPQVRGAELARFVNEFAKPAMSGPVTLTSGDERLQITAATLGEHLTVKADGGRLTPSLDARALLHDSAVSRPLDTLTGAPVEARLGVRDGRVVVEQDGRPGREVSAEALRRAVEPLLTKKGAAARTGPVAATVTPSRLTAQTLARLGITEQMSTFTVNFPAAPYRTTNIGRAVELINGSVVQPGEVWSFNRTVGERTKANGFVDGTMIMDGQYRKAPGGGVSAVATTVYNALFFAGVEPLEHGAHSFYIERYPAGREATVAWGTLDLKFRNDSGKPIYIRASSTDSSVTVSFLGTKKYDSVTADAGPRTNITPPKERKGTGETCEVQEPLEGFDIKVDRVFTNAGVEVKRETFGTHYTPRDKVTCD</sequence>
<name>A0ABV9X9R4_9ACTN</name>
<accession>A0ABV9X9R4</accession>
<gene>
    <name evidence="4" type="ORF">ACFPM3_05520</name>
</gene>
<dbReference type="InterPro" id="IPR022029">
    <property type="entry name" value="YoaR-like_PG-bd"/>
</dbReference>
<feature type="transmembrane region" description="Helical" evidence="2">
    <location>
        <begin position="24"/>
        <end position="44"/>
    </location>
</feature>
<keyword evidence="5" id="KW-1185">Reference proteome</keyword>
<dbReference type="EMBL" id="JBHSJD010000002">
    <property type="protein sequence ID" value="MFC5021612.1"/>
    <property type="molecule type" value="Genomic_DNA"/>
</dbReference>
<comment type="caution">
    <text evidence="4">The sequence shown here is derived from an EMBL/GenBank/DDBJ whole genome shotgun (WGS) entry which is preliminary data.</text>
</comment>
<evidence type="ECO:0000256" key="2">
    <source>
        <dbReference type="SAM" id="Phobius"/>
    </source>
</evidence>
<protein>
    <submittedName>
        <fullName evidence="4">VanW family protein</fullName>
    </submittedName>
</protein>
<feature type="domain" description="YoaR-like putative peptidoglycan binding" evidence="3">
    <location>
        <begin position="94"/>
        <end position="199"/>
    </location>
</feature>
<dbReference type="Pfam" id="PF12229">
    <property type="entry name" value="PG_binding_4"/>
    <property type="match status" value="1"/>
</dbReference>
<dbReference type="PANTHER" id="PTHR35788:SF1">
    <property type="entry name" value="EXPORTED PROTEIN"/>
    <property type="match status" value="1"/>
</dbReference>
<keyword evidence="2" id="KW-0812">Transmembrane</keyword>
<keyword evidence="2" id="KW-0472">Membrane</keyword>
<reference evidence="5" key="1">
    <citation type="journal article" date="2019" name="Int. J. Syst. Evol. Microbiol.">
        <title>The Global Catalogue of Microorganisms (GCM) 10K type strain sequencing project: providing services to taxonomists for standard genome sequencing and annotation.</title>
        <authorList>
            <consortium name="The Broad Institute Genomics Platform"/>
            <consortium name="The Broad Institute Genome Sequencing Center for Infectious Disease"/>
            <person name="Wu L."/>
            <person name="Ma J."/>
        </authorList>
    </citation>
    <scope>NUCLEOTIDE SEQUENCE [LARGE SCALE GENOMIC DNA]</scope>
    <source>
        <strain evidence="5">CGMCC 4.1648</strain>
    </source>
</reference>
<evidence type="ECO:0000256" key="1">
    <source>
        <dbReference type="SAM" id="MobiDB-lite"/>
    </source>
</evidence>
<evidence type="ECO:0000313" key="4">
    <source>
        <dbReference type="EMBL" id="MFC5021612.1"/>
    </source>
</evidence>
<keyword evidence="2" id="KW-1133">Transmembrane helix</keyword>
<dbReference type="Proteomes" id="UP001595829">
    <property type="component" value="Unassembled WGS sequence"/>
</dbReference>
<dbReference type="Pfam" id="PF04294">
    <property type="entry name" value="VanW"/>
    <property type="match status" value="1"/>
</dbReference>
<proteinExistence type="predicted"/>
<evidence type="ECO:0000313" key="5">
    <source>
        <dbReference type="Proteomes" id="UP001595829"/>
    </source>
</evidence>
<organism evidence="4 5">
    <name type="scientific">Streptomyces coeruleoprunus</name>
    <dbReference type="NCBI Taxonomy" id="285563"/>
    <lineage>
        <taxon>Bacteria</taxon>
        <taxon>Bacillati</taxon>
        <taxon>Actinomycetota</taxon>
        <taxon>Actinomycetes</taxon>
        <taxon>Kitasatosporales</taxon>
        <taxon>Streptomycetaceae</taxon>
        <taxon>Streptomyces</taxon>
    </lineage>
</organism>
<dbReference type="RefSeq" id="WP_345693564.1">
    <property type="nucleotide sequence ID" value="NZ_BAABIT010000001.1"/>
</dbReference>
<feature type="region of interest" description="Disordered" evidence="1">
    <location>
        <begin position="517"/>
        <end position="536"/>
    </location>
</feature>
<dbReference type="InterPro" id="IPR007391">
    <property type="entry name" value="Vancomycin_resist_VanW"/>
</dbReference>
<dbReference type="PANTHER" id="PTHR35788">
    <property type="entry name" value="EXPORTED PROTEIN-RELATED"/>
    <property type="match status" value="1"/>
</dbReference>